<dbReference type="PANTHER" id="PTHR43649">
    <property type="entry name" value="ARABINOSE-BINDING PROTEIN-RELATED"/>
    <property type="match status" value="1"/>
</dbReference>
<dbReference type="InterPro" id="IPR050490">
    <property type="entry name" value="Bact_solute-bd_prot1"/>
</dbReference>
<proteinExistence type="predicted"/>
<dbReference type="Pfam" id="PF01547">
    <property type="entry name" value="SBP_bac_1"/>
    <property type="match status" value="1"/>
</dbReference>
<dbReference type="STRING" id="1144548.SAMN05443287_102630"/>
<dbReference type="InterPro" id="IPR006059">
    <property type="entry name" value="SBP"/>
</dbReference>
<dbReference type="OrthoDB" id="2510110at2"/>
<evidence type="ECO:0000256" key="1">
    <source>
        <dbReference type="SAM" id="MobiDB-lite"/>
    </source>
</evidence>
<dbReference type="CDD" id="cd13585">
    <property type="entry name" value="PBP2_TMBP_like"/>
    <property type="match status" value="1"/>
</dbReference>
<dbReference type="EMBL" id="FNYV01000002">
    <property type="protein sequence ID" value="SEJ02213.1"/>
    <property type="molecule type" value="Genomic_DNA"/>
</dbReference>
<feature type="signal peptide" evidence="2">
    <location>
        <begin position="1"/>
        <end position="21"/>
    </location>
</feature>
<feature type="region of interest" description="Disordered" evidence="1">
    <location>
        <begin position="410"/>
        <end position="431"/>
    </location>
</feature>
<organism evidence="3 4">
    <name type="scientific">Micromonospora phaseoli</name>
    <dbReference type="NCBI Taxonomy" id="1144548"/>
    <lineage>
        <taxon>Bacteria</taxon>
        <taxon>Bacillati</taxon>
        <taxon>Actinomycetota</taxon>
        <taxon>Actinomycetes</taxon>
        <taxon>Micromonosporales</taxon>
        <taxon>Micromonosporaceae</taxon>
        <taxon>Micromonospora</taxon>
    </lineage>
</organism>
<reference evidence="4" key="1">
    <citation type="submission" date="2016-10" db="EMBL/GenBank/DDBJ databases">
        <authorList>
            <person name="Varghese N."/>
            <person name="Submissions S."/>
        </authorList>
    </citation>
    <scope>NUCLEOTIDE SEQUENCE [LARGE SCALE GENOMIC DNA]</scope>
    <source>
        <strain evidence="4">CGMCC 4.7038</strain>
    </source>
</reference>
<dbReference type="PANTHER" id="PTHR43649:SF12">
    <property type="entry name" value="DIACETYLCHITOBIOSE BINDING PROTEIN DASA"/>
    <property type="match status" value="1"/>
</dbReference>
<feature type="compositionally biased region" description="Basic and acidic residues" evidence="1">
    <location>
        <begin position="414"/>
        <end position="424"/>
    </location>
</feature>
<keyword evidence="2" id="KW-0732">Signal</keyword>
<dbReference type="RefSeq" id="WP_092377167.1">
    <property type="nucleotide sequence ID" value="NZ_BOPI01000030.1"/>
</dbReference>
<evidence type="ECO:0000313" key="4">
    <source>
        <dbReference type="Proteomes" id="UP000198707"/>
    </source>
</evidence>
<keyword evidence="3" id="KW-0762">Sugar transport</keyword>
<keyword evidence="3" id="KW-0813">Transport</keyword>
<dbReference type="Gene3D" id="3.40.190.10">
    <property type="entry name" value="Periplasmic binding protein-like II"/>
    <property type="match status" value="2"/>
</dbReference>
<evidence type="ECO:0000256" key="2">
    <source>
        <dbReference type="SAM" id="SignalP"/>
    </source>
</evidence>
<accession>A0A1H6VCA3</accession>
<dbReference type="AlphaFoldDB" id="A0A1H6VCA3"/>
<evidence type="ECO:0000313" key="3">
    <source>
        <dbReference type="EMBL" id="SEJ02213.1"/>
    </source>
</evidence>
<gene>
    <name evidence="3" type="ORF">SAMN05443287_102630</name>
</gene>
<dbReference type="PROSITE" id="PS51257">
    <property type="entry name" value="PROKAR_LIPOPROTEIN"/>
    <property type="match status" value="1"/>
</dbReference>
<feature type="chain" id="PRO_5038661128" evidence="2">
    <location>
        <begin position="22"/>
        <end position="431"/>
    </location>
</feature>
<name>A0A1H6VCA3_9ACTN</name>
<protein>
    <submittedName>
        <fullName evidence="3">Multiple sugar transport system substrate-binding protein</fullName>
    </submittedName>
</protein>
<keyword evidence="4" id="KW-1185">Reference proteome</keyword>
<sequence>MSRRHLAILTATVLAAASLTACGSGDEAGGDSKTLTYWASNQGASLEADKEILQPELDKFEQQTGIKVNVEVVPWSDLLNRLLAAATTGQGPDVVNIGNTWSASLQATGALVEFDDATLAKVGGKDRFVPAALAAAGAPDKPPAAVPLYSLAYALYYNKQSFADAGITAAPTTWEELAEVGKKLTGDGRWGLAVEGANPSENAHHAFTFGQQYGGDWFDAAGKPSFDTPQNVAAVKRYIDLMAVDKVVNPSNAEYAQNQSVSDFANGKAAMLLWQAAGANLKSQGMAPEAYGVAPVPFLATPPAGGKQVNSMVAGINIAVFKHTGNLDGALEFVKFMTSDTEQVTLNKTYGSLPAVGTVAADPAFAAEEQKVLAQALATSAAPLPQVPEESTFETLVGTAIKELFADAASGRPVTEDSVREKLTRAQQQMR</sequence>
<dbReference type="SUPFAM" id="SSF53850">
    <property type="entry name" value="Periplasmic binding protein-like II"/>
    <property type="match status" value="1"/>
</dbReference>
<dbReference type="Proteomes" id="UP000198707">
    <property type="component" value="Unassembled WGS sequence"/>
</dbReference>